<accession>A0A2X4UDF9</accession>
<dbReference type="RefSeq" id="WP_111739481.1">
    <property type="nucleotide sequence ID" value="NZ_LR698987.1"/>
</dbReference>
<keyword evidence="2" id="KW-1185">Reference proteome</keyword>
<dbReference type="KEGG" id="lri:NCTC12151_00896"/>
<evidence type="ECO:0000313" key="2">
    <source>
        <dbReference type="Proteomes" id="UP000249005"/>
    </source>
</evidence>
<name>A0A2X4UDF9_9GAMM</name>
<organism evidence="1 2">
    <name type="scientific">Leminorella richardii</name>
    <dbReference type="NCBI Taxonomy" id="158841"/>
    <lineage>
        <taxon>Bacteria</taxon>
        <taxon>Pseudomonadati</taxon>
        <taxon>Pseudomonadota</taxon>
        <taxon>Gammaproteobacteria</taxon>
        <taxon>Enterobacterales</taxon>
        <taxon>Budviciaceae</taxon>
        <taxon>Leminorella</taxon>
    </lineage>
</organism>
<dbReference type="Proteomes" id="UP000249005">
    <property type="component" value="Chromosome 1"/>
</dbReference>
<protein>
    <submittedName>
        <fullName evidence="1">Uncharacterized protein</fullName>
    </submittedName>
</protein>
<dbReference type="AlphaFoldDB" id="A0A2X4UDF9"/>
<dbReference type="OrthoDB" id="6626721at2"/>
<dbReference type="EMBL" id="LS483470">
    <property type="protein sequence ID" value="SQI36679.1"/>
    <property type="molecule type" value="Genomic_DNA"/>
</dbReference>
<proteinExistence type="predicted"/>
<reference evidence="1 2" key="1">
    <citation type="submission" date="2018-06" db="EMBL/GenBank/DDBJ databases">
        <authorList>
            <consortium name="Pathogen Informatics"/>
            <person name="Doyle S."/>
        </authorList>
    </citation>
    <scope>NUCLEOTIDE SEQUENCE [LARGE SCALE GENOMIC DNA]</scope>
    <source>
        <strain evidence="1 2">NCTC12151</strain>
    </source>
</reference>
<gene>
    <name evidence="1" type="ORF">NCTC12151_00896</name>
</gene>
<evidence type="ECO:0000313" key="1">
    <source>
        <dbReference type="EMBL" id="SQI36679.1"/>
    </source>
</evidence>
<sequence length="119" mass="13003">MAIDNSNMNNYFDALPSAEILYSDLANALGKVDFSNMTPEERLHLAHYCQEAQAGLCHCLTFIGDTMISFAQNNVHEFTPESLCQLGHGVGSIGRLVPALEELGRVAFLGLERQEMGGN</sequence>